<dbReference type="InterPro" id="IPR036928">
    <property type="entry name" value="AS_sf"/>
</dbReference>
<evidence type="ECO:0000313" key="2">
    <source>
        <dbReference type="Proteomes" id="UP001476798"/>
    </source>
</evidence>
<gene>
    <name evidence="1" type="ORF">GOODEAATRI_001905</name>
</gene>
<keyword evidence="2" id="KW-1185">Reference proteome</keyword>
<dbReference type="EMBL" id="JAHRIO010030048">
    <property type="protein sequence ID" value="MEQ2167225.1"/>
    <property type="molecule type" value="Genomic_DNA"/>
</dbReference>
<protein>
    <recommendedName>
        <fullName evidence="3">Amidase domain-containing protein</fullName>
    </recommendedName>
</protein>
<evidence type="ECO:0008006" key="3">
    <source>
        <dbReference type="Google" id="ProtNLM"/>
    </source>
</evidence>
<reference evidence="1 2" key="1">
    <citation type="submission" date="2021-06" db="EMBL/GenBank/DDBJ databases">
        <authorList>
            <person name="Palmer J.M."/>
        </authorList>
    </citation>
    <scope>NUCLEOTIDE SEQUENCE [LARGE SCALE GENOMIC DNA]</scope>
    <source>
        <strain evidence="1 2">GA_2019</strain>
        <tissue evidence="1">Muscle</tissue>
    </source>
</reference>
<name>A0ABV0N759_9TELE</name>
<comment type="caution">
    <text evidence="1">The sequence shown here is derived from an EMBL/GenBank/DDBJ whole genome shotgun (WGS) entry which is preliminary data.</text>
</comment>
<proteinExistence type="predicted"/>
<dbReference type="SUPFAM" id="SSF75304">
    <property type="entry name" value="Amidase signature (AS) enzymes"/>
    <property type="match status" value="1"/>
</dbReference>
<sequence>MIVLEVSVAFREGRISPTELCRKCLNRIKKTQRLNAYITVIEELSLKQAQQSEARLRQGVGIRVFISVCAGSTDGAFGPVRNPWSYAASYKTQTGAAPDSDWVVAGGSSGGSAAAVASLTSYL</sequence>
<evidence type="ECO:0000313" key="1">
    <source>
        <dbReference type="EMBL" id="MEQ2167225.1"/>
    </source>
</evidence>
<dbReference type="PANTHER" id="PTHR11895">
    <property type="entry name" value="TRANSAMIDASE"/>
    <property type="match status" value="1"/>
</dbReference>
<organism evidence="1 2">
    <name type="scientific">Goodea atripinnis</name>
    <dbReference type="NCBI Taxonomy" id="208336"/>
    <lineage>
        <taxon>Eukaryota</taxon>
        <taxon>Metazoa</taxon>
        <taxon>Chordata</taxon>
        <taxon>Craniata</taxon>
        <taxon>Vertebrata</taxon>
        <taxon>Euteleostomi</taxon>
        <taxon>Actinopterygii</taxon>
        <taxon>Neopterygii</taxon>
        <taxon>Teleostei</taxon>
        <taxon>Neoteleostei</taxon>
        <taxon>Acanthomorphata</taxon>
        <taxon>Ovalentaria</taxon>
        <taxon>Atherinomorphae</taxon>
        <taxon>Cyprinodontiformes</taxon>
        <taxon>Goodeidae</taxon>
        <taxon>Goodea</taxon>
    </lineage>
</organism>
<dbReference type="Gene3D" id="3.90.1300.10">
    <property type="entry name" value="Amidase signature (AS) domain"/>
    <property type="match status" value="2"/>
</dbReference>
<dbReference type="PANTHER" id="PTHR11895:SF7">
    <property type="entry name" value="GLUTAMYL-TRNA(GLN) AMIDOTRANSFERASE SUBUNIT A, MITOCHONDRIAL"/>
    <property type="match status" value="1"/>
</dbReference>
<dbReference type="InterPro" id="IPR000120">
    <property type="entry name" value="Amidase"/>
</dbReference>
<accession>A0ABV0N759</accession>
<dbReference type="Proteomes" id="UP001476798">
    <property type="component" value="Unassembled WGS sequence"/>
</dbReference>